<protein>
    <recommendedName>
        <fullName evidence="2">histidine kinase</fullName>
        <ecNumber evidence="2">2.7.13.3</ecNumber>
    </recommendedName>
</protein>
<dbReference type="Gene3D" id="3.40.50.2300">
    <property type="match status" value="1"/>
</dbReference>
<sequence>MPMMDGYEETRLIRMEEKSYGVHIPVIVLTAAMAEEEKTIGAGMDFHSSKPLDVPKLLQIIHSLDRK</sequence>
<accession>A0ABR2RVJ3</accession>
<comment type="caution">
    <text evidence="4">Lacks conserved residue(s) required for the propagation of feature annotation.</text>
</comment>
<reference evidence="6 7" key="1">
    <citation type="journal article" date="2024" name="G3 (Bethesda)">
        <title>Genome assembly of Hibiscus sabdariffa L. provides insights into metabolisms of medicinal natural products.</title>
        <authorList>
            <person name="Kim T."/>
        </authorList>
    </citation>
    <scope>NUCLEOTIDE SEQUENCE [LARGE SCALE GENOMIC DNA]</scope>
    <source>
        <strain evidence="6">TK-2024</strain>
        <tissue evidence="6">Old leaves</tissue>
    </source>
</reference>
<name>A0ABR2RVJ3_9ROSI</name>
<dbReference type="EC" id="2.7.13.3" evidence="2"/>
<evidence type="ECO:0000256" key="3">
    <source>
        <dbReference type="ARBA" id="ARBA00022553"/>
    </source>
</evidence>
<dbReference type="InterPro" id="IPR050956">
    <property type="entry name" value="2C_system_His_kinase"/>
</dbReference>
<organism evidence="6 7">
    <name type="scientific">Hibiscus sabdariffa</name>
    <name type="common">roselle</name>
    <dbReference type="NCBI Taxonomy" id="183260"/>
    <lineage>
        <taxon>Eukaryota</taxon>
        <taxon>Viridiplantae</taxon>
        <taxon>Streptophyta</taxon>
        <taxon>Embryophyta</taxon>
        <taxon>Tracheophyta</taxon>
        <taxon>Spermatophyta</taxon>
        <taxon>Magnoliopsida</taxon>
        <taxon>eudicotyledons</taxon>
        <taxon>Gunneridae</taxon>
        <taxon>Pentapetalae</taxon>
        <taxon>rosids</taxon>
        <taxon>malvids</taxon>
        <taxon>Malvales</taxon>
        <taxon>Malvaceae</taxon>
        <taxon>Malvoideae</taxon>
        <taxon>Hibiscus</taxon>
    </lineage>
</organism>
<feature type="domain" description="Response regulatory" evidence="5">
    <location>
        <begin position="1"/>
        <end position="65"/>
    </location>
</feature>
<dbReference type="EMBL" id="JBBPBN010000020">
    <property type="protein sequence ID" value="KAK9016880.1"/>
    <property type="molecule type" value="Genomic_DNA"/>
</dbReference>
<dbReference type="PANTHER" id="PTHR43719:SF50">
    <property type="entry name" value="HISTIDINE KINASE CKI1-LIKE ISOFORM X1"/>
    <property type="match status" value="1"/>
</dbReference>
<evidence type="ECO:0000256" key="1">
    <source>
        <dbReference type="ARBA" id="ARBA00000085"/>
    </source>
</evidence>
<evidence type="ECO:0000313" key="7">
    <source>
        <dbReference type="Proteomes" id="UP001396334"/>
    </source>
</evidence>
<evidence type="ECO:0000259" key="5">
    <source>
        <dbReference type="PROSITE" id="PS50110"/>
    </source>
</evidence>
<keyword evidence="7" id="KW-1185">Reference proteome</keyword>
<comment type="catalytic activity">
    <reaction evidence="1">
        <text>ATP + protein L-histidine = ADP + protein N-phospho-L-histidine.</text>
        <dbReference type="EC" id="2.7.13.3"/>
    </reaction>
</comment>
<evidence type="ECO:0000256" key="4">
    <source>
        <dbReference type="PROSITE-ProRule" id="PRU00169"/>
    </source>
</evidence>
<keyword evidence="3" id="KW-0597">Phosphoprotein</keyword>
<comment type="caution">
    <text evidence="6">The sequence shown here is derived from an EMBL/GenBank/DDBJ whole genome shotgun (WGS) entry which is preliminary data.</text>
</comment>
<evidence type="ECO:0000256" key="2">
    <source>
        <dbReference type="ARBA" id="ARBA00012438"/>
    </source>
</evidence>
<proteinExistence type="predicted"/>
<dbReference type="InterPro" id="IPR001789">
    <property type="entry name" value="Sig_transdc_resp-reg_receiver"/>
</dbReference>
<dbReference type="InterPro" id="IPR011006">
    <property type="entry name" value="CheY-like_superfamily"/>
</dbReference>
<dbReference type="PANTHER" id="PTHR43719">
    <property type="entry name" value="TWO-COMPONENT HISTIDINE KINASE"/>
    <property type="match status" value="1"/>
</dbReference>
<gene>
    <name evidence="6" type="ORF">V6N11_079373</name>
</gene>
<dbReference type="SUPFAM" id="SSF52172">
    <property type="entry name" value="CheY-like"/>
    <property type="match status" value="1"/>
</dbReference>
<evidence type="ECO:0000313" key="6">
    <source>
        <dbReference type="EMBL" id="KAK9016880.1"/>
    </source>
</evidence>
<dbReference type="Proteomes" id="UP001396334">
    <property type="component" value="Unassembled WGS sequence"/>
</dbReference>
<dbReference type="PROSITE" id="PS50110">
    <property type="entry name" value="RESPONSE_REGULATORY"/>
    <property type="match status" value="1"/>
</dbReference>